<evidence type="ECO:0000313" key="4">
    <source>
        <dbReference type="EMBL" id="QEL57297.1"/>
    </source>
</evidence>
<evidence type="ECO:0000256" key="1">
    <source>
        <dbReference type="ARBA" id="ARBA00022801"/>
    </source>
</evidence>
<dbReference type="InterPro" id="IPR027417">
    <property type="entry name" value="P-loop_NTPase"/>
</dbReference>
<feature type="domain" description="Helicase C-terminal" evidence="3">
    <location>
        <begin position="1201"/>
        <end position="1346"/>
    </location>
</feature>
<dbReference type="SMART" id="SM00490">
    <property type="entry name" value="HELICc"/>
    <property type="match status" value="1"/>
</dbReference>
<organism evidence="4 5">
    <name type="scientific">Chromobacterium paludis</name>
    <dbReference type="NCBI Taxonomy" id="2605945"/>
    <lineage>
        <taxon>Bacteria</taxon>
        <taxon>Pseudomonadati</taxon>
        <taxon>Pseudomonadota</taxon>
        <taxon>Betaproteobacteria</taxon>
        <taxon>Neisseriales</taxon>
        <taxon>Chromobacteriaceae</taxon>
        <taxon>Chromobacterium</taxon>
    </lineage>
</organism>
<dbReference type="InterPro" id="IPR001650">
    <property type="entry name" value="Helicase_C-like"/>
</dbReference>
<keyword evidence="5" id="KW-1185">Reference proteome</keyword>
<keyword evidence="4" id="KW-0547">Nucleotide-binding</keyword>
<accession>A0A5C1DMI0</accession>
<dbReference type="InterPro" id="IPR000330">
    <property type="entry name" value="SNF2_N"/>
</dbReference>
<dbReference type="Pfam" id="PF00176">
    <property type="entry name" value="SNF2-rel_dom"/>
    <property type="match status" value="1"/>
</dbReference>
<keyword evidence="1" id="KW-0378">Hydrolase</keyword>
<dbReference type="PANTHER" id="PTHR10799">
    <property type="entry name" value="SNF2/RAD54 HELICASE FAMILY"/>
    <property type="match status" value="1"/>
</dbReference>
<gene>
    <name evidence="4" type="ORF">FYK34_17865</name>
</gene>
<evidence type="ECO:0000259" key="2">
    <source>
        <dbReference type="PROSITE" id="PS51192"/>
    </source>
</evidence>
<dbReference type="Gene3D" id="3.40.50.10810">
    <property type="entry name" value="Tandem AAA-ATPase domain"/>
    <property type="match status" value="1"/>
</dbReference>
<dbReference type="Gene3D" id="3.40.50.300">
    <property type="entry name" value="P-loop containing nucleotide triphosphate hydrolases"/>
    <property type="match status" value="1"/>
</dbReference>
<feature type="domain" description="Helicase ATP-binding" evidence="2">
    <location>
        <begin position="923"/>
        <end position="1076"/>
    </location>
</feature>
<evidence type="ECO:0000313" key="5">
    <source>
        <dbReference type="Proteomes" id="UP000322079"/>
    </source>
</evidence>
<sequence length="1361" mass="150856">MSASPLTARFDALSEIQQAVLFALLMSLSGRNKTALLALLKSMGVRASATRQLDHAALAGPLDELLAQEWLGLSQAGLYRMRRLRHNEALLGLWRRGAFARWKDGVKAYLDGQRPSWGQTGTEHCPIEMWQALLEGDVASLIRWLPIWESHSRMKQHPPLAEMLLADAAGQQLLAALPATAQTALLLPVLISQGWEMQAAAPAYQYVIGRLEHDFKDQLALQDAAGLLAIWRGELDLLGEICPEGLVLVPAIALHLAQGQPEEALQSIESWLAQVRAQTRKRKLELPPNLNLLYALALVAKGDIAGNKTLAELIKHGIKHQYGEAYPLLLRLQWQSEGNAKVALEREPRLQGLDGLVCALLRYWLDDPAANTPQWEAALQMFAKQLRRDGYALAAEEIDALMEAQFGQPRAQSDWHSQRKLAPWFQLYQKQAAWQHALNALALLGKPAPQADKPAAESRLAWLLTLGRGGPTLEPREQKLSAKGLWSKGRAVALKRLREESDSFDYLLEQDREIIGHIRQNYDYYYGGSHYELDGEAALPALAGHPAVFWADAPDTRLDVAIGQVALQLKESASQIRLRLMPDKIRPDSALVWDKETPTRLLVYPVSDEARQIAAIVGKELCIPPQGKKQLIDAIGGIAPLLPIHSDLPELAAHIDSVPADSKLYAHLLPLNEGLRLQLLVRPLPGGGWQRPGQGMENVLGEQDGKPVQAVRDLKAEKKALKTVEAACPALRLADSDGREWQLDEPQAALEMLSQLHDIDPALLECVWPEGERMRIQGRREMGGMRFALQSHGGWFELSGEVALDDGTVLQLRQLLQLMRHSRGRFVKLGEGDWLALGESLRRRLEQLALLADGDGRQGVRFHALTAPLLAELQAEAGAFEADSGWQKQLRQLESLRDWHPAAPSTLQAELRDYQQEGYRWLSRLARWGVGACLADDMGLGKTVQTLALLLERAPDGPQLVAAPTSVAMNWLAEAARFAPTLNLRAFHQNRDLSGLGPFDVVVTSYGLLQQEADAFTAQHWRSVVLDEAQAIKNAQTKRSQAAMALNADFRLAVSGTPLENHLGELWNLFRFLNPCLLGSQEQFNQRFAAPIENGDDAARKALKALIQPFILRRNKTQVLDELPPRTEITHKVTLSRDEMHLYEALRQEAMDKLDALGDEDGKPLQVLAEITRLRRFCCHPSLAVKNSALPGSKLAACAEIIDELLENRHKALVFSQFVDHLTIVREYLDQQGIAYQYLDGATSAKERKNRVDAFQAGEGDIFLISLKAGGTGLNLTAADYVIHLDPWWNPAVEDQASDRAHRIGQQRPVTVYRLVAEHTIEEQIVALHAKKRDLADSLLEGGEVSAKLDADALLALLKGA</sequence>
<dbReference type="CDD" id="cd18012">
    <property type="entry name" value="DEXQc_arch_SWI2_SNF2"/>
    <property type="match status" value="1"/>
</dbReference>
<dbReference type="RefSeq" id="WP_149298813.1">
    <property type="nucleotide sequence ID" value="NZ_CP043473.1"/>
</dbReference>
<dbReference type="InterPro" id="IPR049730">
    <property type="entry name" value="SNF2/RAD54-like_C"/>
</dbReference>
<dbReference type="EMBL" id="CP043473">
    <property type="protein sequence ID" value="QEL57297.1"/>
    <property type="molecule type" value="Genomic_DNA"/>
</dbReference>
<evidence type="ECO:0000259" key="3">
    <source>
        <dbReference type="PROSITE" id="PS51194"/>
    </source>
</evidence>
<keyword evidence="4" id="KW-0347">Helicase</keyword>
<dbReference type="InterPro" id="IPR038718">
    <property type="entry name" value="SNF2-like_sf"/>
</dbReference>
<dbReference type="Pfam" id="PF00271">
    <property type="entry name" value="Helicase_C"/>
    <property type="match status" value="1"/>
</dbReference>
<dbReference type="KEGG" id="chrm:FYK34_17865"/>
<name>A0A5C1DMI0_9NEIS</name>
<dbReference type="CDD" id="cd18793">
    <property type="entry name" value="SF2_C_SNF"/>
    <property type="match status" value="1"/>
</dbReference>
<dbReference type="InterPro" id="IPR014001">
    <property type="entry name" value="Helicase_ATP-bd"/>
</dbReference>
<dbReference type="GO" id="GO:0004386">
    <property type="term" value="F:helicase activity"/>
    <property type="evidence" value="ECO:0007669"/>
    <property type="project" value="UniProtKB-KW"/>
</dbReference>
<dbReference type="GO" id="GO:0016787">
    <property type="term" value="F:hydrolase activity"/>
    <property type="evidence" value="ECO:0007669"/>
    <property type="project" value="UniProtKB-KW"/>
</dbReference>
<protein>
    <submittedName>
        <fullName evidence="4">DEAD/DEAH box helicase</fullName>
    </submittedName>
</protein>
<keyword evidence="4" id="KW-0067">ATP-binding</keyword>
<dbReference type="SUPFAM" id="SSF52540">
    <property type="entry name" value="P-loop containing nucleoside triphosphate hydrolases"/>
    <property type="match status" value="2"/>
</dbReference>
<dbReference type="SMART" id="SM00487">
    <property type="entry name" value="DEXDc"/>
    <property type="match status" value="1"/>
</dbReference>
<dbReference type="PROSITE" id="PS51192">
    <property type="entry name" value="HELICASE_ATP_BIND_1"/>
    <property type="match status" value="1"/>
</dbReference>
<proteinExistence type="predicted"/>
<dbReference type="GO" id="GO:0005524">
    <property type="term" value="F:ATP binding"/>
    <property type="evidence" value="ECO:0007669"/>
    <property type="project" value="InterPro"/>
</dbReference>
<reference evidence="4 5" key="1">
    <citation type="submission" date="2019-08" db="EMBL/GenBank/DDBJ databases">
        <title>Chromobacterium paludis, a novel bacterium isolated from a Maryland marsh pond.</title>
        <authorList>
            <person name="Blackburn M.B."/>
            <person name="Gundersen-Rindal D.E."/>
        </authorList>
    </citation>
    <scope>NUCLEOTIDE SEQUENCE [LARGE SCALE GENOMIC DNA]</scope>
    <source>
        <strain evidence="5">IIBBL 257-1</strain>
    </source>
</reference>
<dbReference type="PROSITE" id="PS51194">
    <property type="entry name" value="HELICASE_CTER"/>
    <property type="match status" value="1"/>
</dbReference>
<dbReference type="Proteomes" id="UP000322079">
    <property type="component" value="Chromosome"/>
</dbReference>